<dbReference type="InterPro" id="IPR053136">
    <property type="entry name" value="UTP_pyrophosphatase-like"/>
</dbReference>
<proteinExistence type="predicted"/>
<comment type="caution">
    <text evidence="2">The sequence shown here is derived from an EMBL/GenBank/DDBJ whole genome shotgun (WGS) entry which is preliminary data.</text>
</comment>
<protein>
    <submittedName>
        <fullName evidence="2">SprT-like family protein</fullName>
    </submittedName>
</protein>
<sequence>MGNLTIDNIEVEVQKKNIKNLYLSVLPPNGRVRVSAPVNMDDEAVKVFIAAKISWIRKHQDKYKNRPVQCENKYVSGETILLWGKPYYLEVVYSNARNNIKIDGSRLILQVRGISTVEQRADVVNKWYRANIKREIPKLLEKWQKTMGVAVLEWRVKNMKTRWGTCNIKDKRIWLNLQLAKKHPVCLEYVVVHELVHLLERNHNKIFKSYMDKFLPNWRVIKKELNF</sequence>
<dbReference type="PANTHER" id="PTHR30399:SF1">
    <property type="entry name" value="UTP PYROPHOSPHATASE"/>
    <property type="match status" value="1"/>
</dbReference>
<dbReference type="OrthoDB" id="9811177at2"/>
<accession>A0A2T0BN98</accession>
<dbReference type="Gene3D" id="3.30.2010.10">
    <property type="entry name" value="Metalloproteases ('zincins'), catalytic domain"/>
    <property type="match status" value="1"/>
</dbReference>
<organism evidence="2 3">
    <name type="scientific">Clostridium luticellarii</name>
    <dbReference type="NCBI Taxonomy" id="1691940"/>
    <lineage>
        <taxon>Bacteria</taxon>
        <taxon>Bacillati</taxon>
        <taxon>Bacillota</taxon>
        <taxon>Clostridia</taxon>
        <taxon>Eubacteriales</taxon>
        <taxon>Clostridiaceae</taxon>
        <taxon>Clostridium</taxon>
    </lineage>
</organism>
<name>A0A2T0BN98_9CLOT</name>
<dbReference type="AlphaFoldDB" id="A0A2T0BN98"/>
<dbReference type="InterPro" id="IPR002725">
    <property type="entry name" value="YgjP-like_metallopeptidase"/>
</dbReference>
<reference evidence="2 3" key="1">
    <citation type="submission" date="2018-03" db="EMBL/GenBank/DDBJ databases">
        <title>Genome sequence of Clostridium luticellarii DSM 29923.</title>
        <authorList>
            <person name="Poehlein A."/>
            <person name="Daniel R."/>
        </authorList>
    </citation>
    <scope>NUCLEOTIDE SEQUENCE [LARGE SCALE GENOMIC DNA]</scope>
    <source>
        <strain evidence="2 3">DSM 29923</strain>
    </source>
</reference>
<dbReference type="Proteomes" id="UP000237798">
    <property type="component" value="Unassembled WGS sequence"/>
</dbReference>
<dbReference type="RefSeq" id="WP_106009238.1">
    <property type="nucleotide sequence ID" value="NZ_PVXP01000018.1"/>
</dbReference>
<keyword evidence="3" id="KW-1185">Reference proteome</keyword>
<dbReference type="CDD" id="cd07344">
    <property type="entry name" value="M48_yhfN_like"/>
    <property type="match status" value="1"/>
</dbReference>
<dbReference type="PANTHER" id="PTHR30399">
    <property type="entry name" value="UNCHARACTERIZED PROTEIN YGJP"/>
    <property type="match status" value="1"/>
</dbReference>
<dbReference type="EMBL" id="PVXP01000018">
    <property type="protein sequence ID" value="PRR85354.1"/>
    <property type="molecule type" value="Genomic_DNA"/>
</dbReference>
<evidence type="ECO:0000313" key="2">
    <source>
        <dbReference type="EMBL" id="PRR85354.1"/>
    </source>
</evidence>
<evidence type="ECO:0000313" key="3">
    <source>
        <dbReference type="Proteomes" id="UP000237798"/>
    </source>
</evidence>
<evidence type="ECO:0000259" key="1">
    <source>
        <dbReference type="Pfam" id="PF01863"/>
    </source>
</evidence>
<gene>
    <name evidence="2" type="ORF">CLLU_16350</name>
</gene>
<dbReference type="Pfam" id="PF01863">
    <property type="entry name" value="YgjP-like"/>
    <property type="match status" value="1"/>
</dbReference>
<feature type="domain" description="YgjP-like metallopeptidase" evidence="1">
    <location>
        <begin position="22"/>
        <end position="226"/>
    </location>
</feature>